<dbReference type="AlphaFoldDB" id="A0A285R194"/>
<dbReference type="EMBL" id="OBMI01000003">
    <property type="protein sequence ID" value="SOB87866.1"/>
    <property type="molecule type" value="Genomic_DNA"/>
</dbReference>
<protein>
    <submittedName>
        <fullName evidence="2">Uncharacterized protein</fullName>
    </submittedName>
</protein>
<gene>
    <name evidence="2" type="ORF">SAMN06297144_3004</name>
</gene>
<feature type="chain" id="PRO_5013375391" evidence="1">
    <location>
        <begin position="22"/>
        <end position="174"/>
    </location>
</feature>
<evidence type="ECO:0000313" key="2">
    <source>
        <dbReference type="EMBL" id="SOB87866.1"/>
    </source>
</evidence>
<evidence type="ECO:0000256" key="1">
    <source>
        <dbReference type="SAM" id="SignalP"/>
    </source>
</evidence>
<reference evidence="2 3" key="1">
    <citation type="submission" date="2017-07" db="EMBL/GenBank/DDBJ databases">
        <authorList>
            <person name="Sun Z.S."/>
            <person name="Albrecht U."/>
            <person name="Echele G."/>
            <person name="Lee C.C."/>
        </authorList>
    </citation>
    <scope>NUCLEOTIDE SEQUENCE [LARGE SCALE GENOMIC DNA]</scope>
    <source>
        <strain evidence="2 3">CGMCC 1.12672</strain>
    </source>
</reference>
<evidence type="ECO:0000313" key="3">
    <source>
        <dbReference type="Proteomes" id="UP000219494"/>
    </source>
</evidence>
<dbReference type="RefSeq" id="WP_097064801.1">
    <property type="nucleotide sequence ID" value="NZ_OBMI01000003.1"/>
</dbReference>
<dbReference type="Proteomes" id="UP000219494">
    <property type="component" value="Unassembled WGS sequence"/>
</dbReference>
<sequence>MVRGALPIVLLALGLAPAASAQTASCLPVREAEALVLNLGPTLIDATVTTCTPALPAGAYLRRSGATLSARFARQNDASWPLAKEALRKIVGPSGASLLDSEIARSVVPAMVAPLVTQEIKAKDCPVIDRLLGQLDPLPAANTAALLVTVMQLAQAEQRTRPGQPRICPPGETR</sequence>
<keyword evidence="1" id="KW-0732">Signal</keyword>
<feature type="signal peptide" evidence="1">
    <location>
        <begin position="1"/>
        <end position="21"/>
    </location>
</feature>
<accession>A0A285R194</accession>
<organism evidence="2 3">
    <name type="scientific">Sphingomonas guangdongensis</name>
    <dbReference type="NCBI Taxonomy" id="1141890"/>
    <lineage>
        <taxon>Bacteria</taxon>
        <taxon>Pseudomonadati</taxon>
        <taxon>Pseudomonadota</taxon>
        <taxon>Alphaproteobacteria</taxon>
        <taxon>Sphingomonadales</taxon>
        <taxon>Sphingomonadaceae</taxon>
        <taxon>Sphingomonas</taxon>
    </lineage>
</organism>
<keyword evidence="3" id="KW-1185">Reference proteome</keyword>
<name>A0A285R194_9SPHN</name>
<proteinExistence type="predicted"/>